<feature type="compositionally biased region" description="Basic and acidic residues" evidence="1">
    <location>
        <begin position="21"/>
        <end position="33"/>
    </location>
</feature>
<name>A0AAC8QEV0_9BACT</name>
<reference evidence="2 3" key="1">
    <citation type="submission" date="2015-05" db="EMBL/GenBank/DDBJ databases">
        <title>Genome assembly of Archangium gephyra DSM 2261.</title>
        <authorList>
            <person name="Sharma G."/>
            <person name="Subramanian S."/>
        </authorList>
    </citation>
    <scope>NUCLEOTIDE SEQUENCE [LARGE SCALE GENOMIC DNA]</scope>
    <source>
        <strain evidence="2 3">DSM 2261</strain>
    </source>
</reference>
<dbReference type="EMBL" id="CP011509">
    <property type="protein sequence ID" value="AKJ06023.1"/>
    <property type="molecule type" value="Genomic_DNA"/>
</dbReference>
<evidence type="ECO:0000256" key="1">
    <source>
        <dbReference type="SAM" id="MobiDB-lite"/>
    </source>
</evidence>
<proteinExistence type="predicted"/>
<dbReference type="Proteomes" id="UP000035579">
    <property type="component" value="Chromosome"/>
</dbReference>
<accession>A0AAC8QEV0</accession>
<dbReference type="KEGG" id="age:AA314_07649"/>
<sequence>MHRHLRGPCGERGRGQGGAGREGENQRGEEQVSKAHGPAFYSLPGPNGGARRTVR</sequence>
<gene>
    <name evidence="2" type="ORF">AA314_07649</name>
</gene>
<evidence type="ECO:0000313" key="3">
    <source>
        <dbReference type="Proteomes" id="UP000035579"/>
    </source>
</evidence>
<protein>
    <submittedName>
        <fullName evidence="2">Uncharacterized protein</fullName>
    </submittedName>
</protein>
<organism evidence="2 3">
    <name type="scientific">Archangium gephyra</name>
    <dbReference type="NCBI Taxonomy" id="48"/>
    <lineage>
        <taxon>Bacteria</taxon>
        <taxon>Pseudomonadati</taxon>
        <taxon>Myxococcota</taxon>
        <taxon>Myxococcia</taxon>
        <taxon>Myxococcales</taxon>
        <taxon>Cystobacterineae</taxon>
        <taxon>Archangiaceae</taxon>
        <taxon>Archangium</taxon>
    </lineage>
</organism>
<feature type="region of interest" description="Disordered" evidence="1">
    <location>
        <begin position="1"/>
        <end position="55"/>
    </location>
</feature>
<dbReference type="AlphaFoldDB" id="A0AAC8QEV0"/>
<evidence type="ECO:0000313" key="2">
    <source>
        <dbReference type="EMBL" id="AKJ06023.1"/>
    </source>
</evidence>